<dbReference type="GO" id="GO:0005634">
    <property type="term" value="C:nucleus"/>
    <property type="evidence" value="ECO:0007669"/>
    <property type="project" value="UniProtKB-SubCell"/>
</dbReference>
<evidence type="ECO:0000256" key="9">
    <source>
        <dbReference type="RuleBase" id="RU000682"/>
    </source>
</evidence>
<dbReference type="Gene3D" id="1.10.10.60">
    <property type="entry name" value="Homeodomain-like"/>
    <property type="match status" value="1"/>
</dbReference>
<keyword evidence="5" id="KW-0804">Transcription</keyword>
<dbReference type="PANTHER" id="PTHR24333:SF15">
    <property type="entry name" value="BARX HOMEOBOX 2"/>
    <property type="match status" value="1"/>
</dbReference>
<dbReference type="PRINTS" id="PR00031">
    <property type="entry name" value="HTHREPRESSR"/>
</dbReference>
<evidence type="ECO:0000256" key="8">
    <source>
        <dbReference type="PROSITE-ProRule" id="PRU00108"/>
    </source>
</evidence>
<reference evidence="12" key="2">
    <citation type="submission" date="2025-08" db="UniProtKB">
        <authorList>
            <consortium name="Ensembl"/>
        </authorList>
    </citation>
    <scope>IDENTIFICATION</scope>
</reference>
<dbReference type="PRINTS" id="PR00024">
    <property type="entry name" value="HOMEOBOX"/>
</dbReference>
<keyword evidence="4 8" id="KW-0371">Homeobox</keyword>
<dbReference type="CDD" id="cd00086">
    <property type="entry name" value="homeodomain"/>
    <property type="match status" value="1"/>
</dbReference>
<dbReference type="SUPFAM" id="SSF46689">
    <property type="entry name" value="Homeodomain-like"/>
    <property type="match status" value="1"/>
</dbReference>
<dbReference type="InterPro" id="IPR009057">
    <property type="entry name" value="Homeodomain-like_sf"/>
</dbReference>
<dbReference type="InterPro" id="IPR001356">
    <property type="entry name" value="HD"/>
</dbReference>
<dbReference type="PROSITE" id="PS00027">
    <property type="entry name" value="HOMEOBOX_1"/>
    <property type="match status" value="1"/>
</dbReference>
<dbReference type="InterPro" id="IPR020479">
    <property type="entry name" value="HD_metazoa"/>
</dbReference>
<evidence type="ECO:0000259" key="11">
    <source>
        <dbReference type="PROSITE" id="PS50071"/>
    </source>
</evidence>
<organism evidence="12">
    <name type="scientific">Capra hircus</name>
    <name type="common">Goat</name>
    <dbReference type="NCBI Taxonomy" id="9925"/>
    <lineage>
        <taxon>Eukaryota</taxon>
        <taxon>Metazoa</taxon>
        <taxon>Chordata</taxon>
        <taxon>Craniata</taxon>
        <taxon>Vertebrata</taxon>
        <taxon>Euteleostomi</taxon>
        <taxon>Mammalia</taxon>
        <taxon>Eutheria</taxon>
        <taxon>Laurasiatheria</taxon>
        <taxon>Artiodactyla</taxon>
        <taxon>Ruminantia</taxon>
        <taxon>Pecora</taxon>
        <taxon>Bovidae</taxon>
        <taxon>Caprinae</taxon>
        <taxon>Capra</taxon>
    </lineage>
</organism>
<dbReference type="GO" id="GO:0000981">
    <property type="term" value="F:DNA-binding transcription factor activity, RNA polymerase II-specific"/>
    <property type="evidence" value="ECO:0007669"/>
    <property type="project" value="InterPro"/>
</dbReference>
<dbReference type="Ensembl" id="ENSCHIT00010023736.1">
    <property type="protein sequence ID" value="ENSCHIP00010016999.1"/>
    <property type="gene ID" value="ENSCHIG00010012367.1"/>
</dbReference>
<keyword evidence="6 8" id="KW-0539">Nucleus</keyword>
<dbReference type="AlphaFoldDB" id="A0A8C2PBS4"/>
<evidence type="ECO:0000256" key="7">
    <source>
        <dbReference type="ARBA" id="ARBA00038196"/>
    </source>
</evidence>
<dbReference type="InterPro" id="IPR000047">
    <property type="entry name" value="HTH_motif"/>
</dbReference>
<evidence type="ECO:0000256" key="2">
    <source>
        <dbReference type="ARBA" id="ARBA00023015"/>
    </source>
</evidence>
<dbReference type="Pfam" id="PF00046">
    <property type="entry name" value="Homeodomain"/>
    <property type="match status" value="1"/>
</dbReference>
<evidence type="ECO:0000256" key="5">
    <source>
        <dbReference type="ARBA" id="ARBA00023163"/>
    </source>
</evidence>
<feature type="region of interest" description="Disordered" evidence="10">
    <location>
        <begin position="1"/>
        <end position="38"/>
    </location>
</feature>
<dbReference type="FunFam" id="1.10.10.60:FF:000103">
    <property type="entry name" value="Homeobox protein BarH-like 2"/>
    <property type="match status" value="1"/>
</dbReference>
<feature type="domain" description="Homeobox" evidence="11">
    <location>
        <begin position="141"/>
        <end position="201"/>
    </location>
</feature>
<protein>
    <recommendedName>
        <fullName evidence="11">Homeobox domain-containing protein</fullName>
    </recommendedName>
</protein>
<dbReference type="InterPro" id="IPR050848">
    <property type="entry name" value="Homeobox_TF"/>
</dbReference>
<evidence type="ECO:0000313" key="12">
    <source>
        <dbReference type="Ensembl" id="ENSCHIP00010016999.1"/>
    </source>
</evidence>
<sequence>RRRVALPGLSPKHPWPDSGQRTGLGTRNHGWGRTGAQQGDLQALWRDARRHPDTWPQLPRALELSLRGEKNDESPTSLRAYPLLSVITRQPTVISHLVPTTPGIAQALSCHPATEASSAEAPGENHGSSESETEQPTPRQKKPRRSRTIFTELQLMGLEKKFQKQKYLSTPDRLDLAQSLGLTQLQVKTWYQNRRMKWKKMVLKGGQEAPTKPKGRPKKNSIPTSEEIEAEEKLNSQVQSQELREPSQGLEGLCDTQEPKACVVPVEVAESPGQAQELPVTSPEPPPSS</sequence>
<accession>A0A8C2PBS4</accession>
<dbReference type="SMART" id="SM00389">
    <property type="entry name" value="HOX"/>
    <property type="match status" value="1"/>
</dbReference>
<comment type="similarity">
    <text evidence="7">Belongs to the BAR homeobox family.</text>
</comment>
<feature type="region of interest" description="Disordered" evidence="10">
    <location>
        <begin position="111"/>
        <end position="147"/>
    </location>
</feature>
<keyword evidence="2" id="KW-0805">Transcription regulation</keyword>
<keyword evidence="3 8" id="KW-0238">DNA-binding</keyword>
<feature type="compositionally biased region" description="Polar residues" evidence="10">
    <location>
        <begin position="126"/>
        <end position="138"/>
    </location>
</feature>
<comment type="subcellular location">
    <subcellularLocation>
        <location evidence="1 8 9">Nucleus</location>
    </subcellularLocation>
</comment>
<evidence type="ECO:0000256" key="1">
    <source>
        <dbReference type="ARBA" id="ARBA00004123"/>
    </source>
</evidence>
<feature type="region of interest" description="Disordered" evidence="10">
    <location>
        <begin position="204"/>
        <end position="289"/>
    </location>
</feature>
<name>A0A8C2PBS4_CAPHI</name>
<evidence type="ECO:0000256" key="4">
    <source>
        <dbReference type="ARBA" id="ARBA00023155"/>
    </source>
</evidence>
<evidence type="ECO:0000256" key="6">
    <source>
        <dbReference type="ARBA" id="ARBA00023242"/>
    </source>
</evidence>
<evidence type="ECO:0000256" key="10">
    <source>
        <dbReference type="SAM" id="MobiDB-lite"/>
    </source>
</evidence>
<evidence type="ECO:0000256" key="3">
    <source>
        <dbReference type="ARBA" id="ARBA00023125"/>
    </source>
</evidence>
<dbReference type="InterPro" id="IPR017970">
    <property type="entry name" value="Homeobox_CS"/>
</dbReference>
<reference evidence="12" key="1">
    <citation type="submission" date="2019-03" db="EMBL/GenBank/DDBJ databases">
        <title>Genome sequencing and reference-guided assembly of Black Bengal Goat (Capra hircus).</title>
        <authorList>
            <person name="Siddiki A.Z."/>
            <person name="Baten A."/>
            <person name="Billah M."/>
            <person name="Alam M.A.U."/>
            <person name="Shawrob K.S.M."/>
            <person name="Saha S."/>
            <person name="Chowdhury M."/>
            <person name="Rahman A.H."/>
            <person name="Stear M."/>
            <person name="Miah G."/>
            <person name="Das G.B."/>
            <person name="Hossain M.M."/>
            <person name="Kumkum M."/>
            <person name="Islam M.S."/>
            <person name="Mollah A.M."/>
            <person name="Ahsan A."/>
            <person name="Tusar F."/>
            <person name="Khan M.K.I."/>
        </authorList>
    </citation>
    <scope>NUCLEOTIDE SEQUENCE [LARGE SCALE GENOMIC DNA]</scope>
</reference>
<feature type="DNA-binding region" description="Homeobox" evidence="8">
    <location>
        <begin position="143"/>
        <end position="202"/>
    </location>
</feature>
<dbReference type="GO" id="GO:0003677">
    <property type="term" value="F:DNA binding"/>
    <property type="evidence" value="ECO:0007669"/>
    <property type="project" value="UniProtKB-UniRule"/>
</dbReference>
<dbReference type="PROSITE" id="PS50071">
    <property type="entry name" value="HOMEOBOX_2"/>
    <property type="match status" value="1"/>
</dbReference>
<proteinExistence type="inferred from homology"/>
<dbReference type="PANTHER" id="PTHR24333">
    <property type="entry name" value="HOMEO BOX HB9 LIKE A-RELATED"/>
    <property type="match status" value="1"/>
</dbReference>